<dbReference type="Proteomes" id="UP001064489">
    <property type="component" value="Chromosome 13"/>
</dbReference>
<organism evidence="1 2">
    <name type="scientific">Acer negundo</name>
    <name type="common">Box elder</name>
    <dbReference type="NCBI Taxonomy" id="4023"/>
    <lineage>
        <taxon>Eukaryota</taxon>
        <taxon>Viridiplantae</taxon>
        <taxon>Streptophyta</taxon>
        <taxon>Embryophyta</taxon>
        <taxon>Tracheophyta</taxon>
        <taxon>Spermatophyta</taxon>
        <taxon>Magnoliopsida</taxon>
        <taxon>eudicotyledons</taxon>
        <taxon>Gunneridae</taxon>
        <taxon>Pentapetalae</taxon>
        <taxon>rosids</taxon>
        <taxon>malvids</taxon>
        <taxon>Sapindales</taxon>
        <taxon>Sapindaceae</taxon>
        <taxon>Hippocastanoideae</taxon>
        <taxon>Acereae</taxon>
        <taxon>Acer</taxon>
    </lineage>
</organism>
<accession>A0AAD5P428</accession>
<dbReference type="AlphaFoldDB" id="A0AAD5P428"/>
<evidence type="ECO:0000313" key="1">
    <source>
        <dbReference type="EMBL" id="KAI9198081.1"/>
    </source>
</evidence>
<name>A0AAD5P428_ACENE</name>
<protein>
    <submittedName>
        <fullName evidence="1">Uncharacterized protein</fullName>
    </submittedName>
</protein>
<evidence type="ECO:0000313" key="2">
    <source>
        <dbReference type="Proteomes" id="UP001064489"/>
    </source>
</evidence>
<dbReference type="EMBL" id="JAJSOW010000002">
    <property type="protein sequence ID" value="KAI9198081.1"/>
    <property type="molecule type" value="Genomic_DNA"/>
</dbReference>
<gene>
    <name evidence="1" type="ORF">LWI28_009747</name>
</gene>
<sequence length="162" mass="17785">MVKRVSTESQGIVTLLLDAPQDLLRFLGDGPDCLFALVYLANELGGNRVLHPANENMLALTPLGHNPFTPPLPLYLFGPRDYKLHIIGAPRIKQAHLNGDSSPSKTTRGEVVVLVNLVPTEIFLLKRRSLMEPPSSSVRKWFYLFLPHIGGAESSDDITSSG</sequence>
<reference evidence="1 2" key="1">
    <citation type="journal article" date="2022" name="Plant J.">
        <title>Strategies of tolerance reflected in two North American maple genomes.</title>
        <authorList>
            <person name="McEvoy S.L."/>
            <person name="Sezen U.U."/>
            <person name="Trouern-Trend A."/>
            <person name="McMahon S.M."/>
            <person name="Schaberg P.G."/>
            <person name="Yang J."/>
            <person name="Wegrzyn J.L."/>
            <person name="Swenson N.G."/>
        </authorList>
    </citation>
    <scope>NUCLEOTIDE SEQUENCE [LARGE SCALE GENOMIC DNA]</scope>
    <source>
        <strain evidence="1">91603</strain>
    </source>
</reference>
<proteinExistence type="predicted"/>
<keyword evidence="2" id="KW-1185">Reference proteome</keyword>
<comment type="caution">
    <text evidence="1">The sequence shown here is derived from an EMBL/GenBank/DDBJ whole genome shotgun (WGS) entry which is preliminary data.</text>
</comment>